<dbReference type="SUPFAM" id="SSF69118">
    <property type="entry name" value="AhpD-like"/>
    <property type="match status" value="1"/>
</dbReference>
<dbReference type="Gene3D" id="1.20.1290.10">
    <property type="entry name" value="AhpD-like"/>
    <property type="match status" value="1"/>
</dbReference>
<dbReference type="InterPro" id="IPR004675">
    <property type="entry name" value="AhpD_core"/>
</dbReference>
<organism evidence="2 3">
    <name type="scientific">Paenibacillus aurantius</name>
    <dbReference type="NCBI Taxonomy" id="2918900"/>
    <lineage>
        <taxon>Bacteria</taxon>
        <taxon>Bacillati</taxon>
        <taxon>Bacillota</taxon>
        <taxon>Bacilli</taxon>
        <taxon>Bacillales</taxon>
        <taxon>Paenibacillaceae</taxon>
        <taxon>Paenibacillus</taxon>
    </lineage>
</organism>
<dbReference type="AlphaFoldDB" id="A0AA96RCV6"/>
<dbReference type="KEGG" id="paun:MJA45_25495"/>
<dbReference type="NCBIfam" id="TIGR00778">
    <property type="entry name" value="ahpD_dom"/>
    <property type="match status" value="1"/>
</dbReference>
<evidence type="ECO:0000313" key="2">
    <source>
        <dbReference type="EMBL" id="WNQ10930.1"/>
    </source>
</evidence>
<keyword evidence="3" id="KW-1185">Reference proteome</keyword>
<dbReference type="EMBL" id="CP130318">
    <property type="protein sequence ID" value="WNQ10930.1"/>
    <property type="molecule type" value="Genomic_DNA"/>
</dbReference>
<dbReference type="Pfam" id="PF02627">
    <property type="entry name" value="CMD"/>
    <property type="match status" value="1"/>
</dbReference>
<evidence type="ECO:0000313" key="3">
    <source>
        <dbReference type="Proteomes" id="UP001305702"/>
    </source>
</evidence>
<evidence type="ECO:0000259" key="1">
    <source>
        <dbReference type="Pfam" id="PF02627"/>
    </source>
</evidence>
<dbReference type="GO" id="GO:0051920">
    <property type="term" value="F:peroxiredoxin activity"/>
    <property type="evidence" value="ECO:0007669"/>
    <property type="project" value="InterPro"/>
</dbReference>
<protein>
    <submittedName>
        <fullName evidence="2">Carboxymuconolactone decarboxylase family protein</fullName>
    </submittedName>
</protein>
<dbReference type="PANTHER" id="PTHR34846">
    <property type="entry name" value="4-CARBOXYMUCONOLACTONE DECARBOXYLASE FAMILY PROTEIN (AFU_ORTHOLOGUE AFUA_6G11590)"/>
    <property type="match status" value="1"/>
</dbReference>
<gene>
    <name evidence="2" type="ORF">MJA45_25495</name>
</gene>
<dbReference type="InterPro" id="IPR003779">
    <property type="entry name" value="CMD-like"/>
</dbReference>
<dbReference type="Proteomes" id="UP001305702">
    <property type="component" value="Chromosome"/>
</dbReference>
<dbReference type="PANTHER" id="PTHR34846:SF10">
    <property type="entry name" value="CYTOPLASMIC PROTEIN"/>
    <property type="match status" value="1"/>
</dbReference>
<dbReference type="InterPro" id="IPR029032">
    <property type="entry name" value="AhpD-like"/>
</dbReference>
<feature type="domain" description="Carboxymuconolactone decarboxylase-like" evidence="1">
    <location>
        <begin position="12"/>
        <end position="93"/>
    </location>
</feature>
<accession>A0AA96RCV6</accession>
<sequence>MQVRLHHQTVNPQAYQTMRKLEEFVKSTGLDPILYELIKIRASQLNGCSFCLDMHTKDIRRMGESEQRVNLISVWREVPLFTDKEKAVLELTEAVTRIGDGGVSDALYAKVREHFSETAFIALIMAINTINCWNRIAISFGMFPGCYDAGAKRSESAE</sequence>
<name>A0AA96RCV6_9BACL</name>
<proteinExistence type="predicted"/>
<dbReference type="RefSeq" id="WP_315604706.1">
    <property type="nucleotide sequence ID" value="NZ_CP130318.1"/>
</dbReference>
<reference evidence="2 3" key="1">
    <citation type="submission" date="2022-02" db="EMBL/GenBank/DDBJ databases">
        <title>Paenibacillus sp. MBLB1776 Whole Genome Shotgun Sequencing.</title>
        <authorList>
            <person name="Hwang C.Y."/>
            <person name="Cho E.-S."/>
            <person name="Seo M.-J."/>
        </authorList>
    </citation>
    <scope>NUCLEOTIDE SEQUENCE [LARGE SCALE GENOMIC DNA]</scope>
    <source>
        <strain evidence="2 3">MBLB1776</strain>
    </source>
</reference>